<evidence type="ECO:0000313" key="1">
    <source>
        <dbReference type="EMBL" id="MAA16469.1"/>
    </source>
</evidence>
<sequence length="100" mass="11216">MDVRRTVRVIVDERRCGSDGGSVVGSAGHASDRDELKKSCKPWELFGCTMQGPGCGEKKCDVEKTLGFCMPVCKFGCWCRGNLYRRKRDNKCVPKHECLL</sequence>
<name>A0A224YL35_9ACAR</name>
<protein>
    <submittedName>
        <fullName evidence="1">TIL domain containing protein</fullName>
    </submittedName>
</protein>
<dbReference type="InterPro" id="IPR036084">
    <property type="entry name" value="Ser_inhib-like_sf"/>
</dbReference>
<proteinExistence type="predicted"/>
<organism evidence="1">
    <name type="scientific">Rhipicephalus zambeziensis</name>
    <dbReference type="NCBI Taxonomy" id="60191"/>
    <lineage>
        <taxon>Eukaryota</taxon>
        <taxon>Metazoa</taxon>
        <taxon>Ecdysozoa</taxon>
        <taxon>Arthropoda</taxon>
        <taxon>Chelicerata</taxon>
        <taxon>Arachnida</taxon>
        <taxon>Acari</taxon>
        <taxon>Parasitiformes</taxon>
        <taxon>Ixodida</taxon>
        <taxon>Ixodoidea</taxon>
        <taxon>Ixodidae</taxon>
        <taxon>Rhipicephalinae</taxon>
        <taxon>Rhipicephalus</taxon>
        <taxon>Rhipicephalus</taxon>
    </lineage>
</organism>
<dbReference type="Gene3D" id="2.10.25.10">
    <property type="entry name" value="Laminin"/>
    <property type="match status" value="1"/>
</dbReference>
<reference evidence="1" key="1">
    <citation type="journal article" date="2017" name="Parasit. Vectors">
        <title>Sialotranscriptomics of Rhipicephalus zambeziensis reveals intricate expression profiles of secretory proteins and suggests tight temporal transcriptional regulation during blood-feeding.</title>
        <authorList>
            <person name="de Castro M.H."/>
            <person name="de Klerk D."/>
            <person name="Pienaar R."/>
            <person name="Rees D.J.G."/>
            <person name="Mans B.J."/>
        </authorList>
    </citation>
    <scope>NUCLEOTIDE SEQUENCE</scope>
    <source>
        <tissue evidence="1">Salivary glands</tissue>
    </source>
</reference>
<accession>A0A224YL35</accession>
<dbReference type="EMBL" id="GFPF01005323">
    <property type="protein sequence ID" value="MAA16469.1"/>
    <property type="molecule type" value="Transcribed_RNA"/>
</dbReference>
<dbReference type="AlphaFoldDB" id="A0A224YL35"/>
<dbReference type="SUPFAM" id="SSF57567">
    <property type="entry name" value="Serine protease inhibitors"/>
    <property type="match status" value="1"/>
</dbReference>